<evidence type="ECO:0000256" key="9">
    <source>
        <dbReference type="ARBA" id="ARBA00048531"/>
    </source>
</evidence>
<dbReference type="InterPro" id="IPR004838">
    <property type="entry name" value="NHTrfase_class1_PyrdxlP-BS"/>
</dbReference>
<dbReference type="InterPro" id="IPR015424">
    <property type="entry name" value="PyrdxlP-dep_Trfase"/>
</dbReference>
<evidence type="ECO:0000256" key="3">
    <source>
        <dbReference type="ARBA" id="ARBA00004953"/>
    </source>
</evidence>
<dbReference type="PROSITE" id="PS00105">
    <property type="entry name" value="AA_TRANSFER_CLASS_1"/>
    <property type="match status" value="1"/>
</dbReference>
<comment type="cofactor">
    <cofactor evidence="1">
        <name>pyridoxal 5'-phosphate</name>
        <dbReference type="ChEBI" id="CHEBI:597326"/>
    </cofactor>
</comment>
<evidence type="ECO:0000259" key="10">
    <source>
        <dbReference type="Pfam" id="PF00155"/>
    </source>
</evidence>
<dbReference type="STRING" id="1742973.COMA2_60109"/>
<gene>
    <name evidence="11" type="primary">cobD</name>
    <name evidence="11" type="ORF">COMA2_60109</name>
</gene>
<reference evidence="12" key="1">
    <citation type="submission" date="2015-10" db="EMBL/GenBank/DDBJ databases">
        <authorList>
            <person name="Luecker S."/>
            <person name="Luecker S."/>
        </authorList>
    </citation>
    <scope>NUCLEOTIDE SEQUENCE [LARGE SCALE GENOMIC DNA]</scope>
</reference>
<dbReference type="CDD" id="cd00609">
    <property type="entry name" value="AAT_like"/>
    <property type="match status" value="1"/>
</dbReference>
<keyword evidence="6" id="KW-0663">Pyridoxal phosphate</keyword>
<keyword evidence="5" id="KW-0169">Cobalamin biosynthesis</keyword>
<dbReference type="InterPro" id="IPR015421">
    <property type="entry name" value="PyrdxlP-dep_Trfase_major"/>
</dbReference>
<name>A0A0S4LNE2_9BACT</name>
<keyword evidence="12" id="KW-1185">Reference proteome</keyword>
<dbReference type="UniPathway" id="UPA00148"/>
<dbReference type="InterPro" id="IPR015422">
    <property type="entry name" value="PyrdxlP-dep_Trfase_small"/>
</dbReference>
<evidence type="ECO:0000313" key="11">
    <source>
        <dbReference type="EMBL" id="CUS39029.1"/>
    </source>
</evidence>
<dbReference type="GO" id="GO:0009236">
    <property type="term" value="P:cobalamin biosynthetic process"/>
    <property type="evidence" value="ECO:0007669"/>
    <property type="project" value="UniProtKB-UniPathway"/>
</dbReference>
<dbReference type="OrthoDB" id="9813612at2"/>
<organism evidence="11 12">
    <name type="scientific">Candidatus Nitrospira nitrificans</name>
    <dbReference type="NCBI Taxonomy" id="1742973"/>
    <lineage>
        <taxon>Bacteria</taxon>
        <taxon>Pseudomonadati</taxon>
        <taxon>Nitrospirota</taxon>
        <taxon>Nitrospiria</taxon>
        <taxon>Nitrospirales</taxon>
        <taxon>Nitrospiraceae</taxon>
        <taxon>Nitrospira</taxon>
    </lineage>
</organism>
<proteinExistence type="predicted"/>
<sequence>MARLNGRGHGGDIYAAARELGRDSTEICDFSASINPLGPSPHVWRAIARSKHLLSHYPDPDCWDLRQALAAFWQIDPEQIVVGNGSTELIDALPRALGIHRLLVVQPTFSEYTAAMVRAKKQAASLCADRRDQYAIPIDRLCHVMKTGRSDGRLIDGIVLCHPNSPTGQACSADDIARLATAARQKGLWLVIDEAFADYCPDRSVLPHAASWPHVVILRSMTKFYALPGLRVGYAVATRITARRLQRQLPPWSVSAMGQVAALAAVNDAPHARKSLRFMARERERLRALLTALPGCVVMPTYANYFLVELPRGWHASDMTERLRSRGLLIRDCSSVLGANSRSIRLAVRSVQDNDRIVQAIARQLHRGVL</sequence>
<evidence type="ECO:0000256" key="1">
    <source>
        <dbReference type="ARBA" id="ARBA00001933"/>
    </source>
</evidence>
<dbReference type="PANTHER" id="PTHR42885">
    <property type="entry name" value="HISTIDINOL-PHOSPHATE AMINOTRANSFERASE-RELATED"/>
    <property type="match status" value="1"/>
</dbReference>
<dbReference type="Gene3D" id="3.90.1150.10">
    <property type="entry name" value="Aspartate Aminotransferase, domain 1"/>
    <property type="match status" value="1"/>
</dbReference>
<protein>
    <recommendedName>
        <fullName evidence="4">threonine-phosphate decarboxylase</fullName>
        <ecNumber evidence="4">4.1.1.81</ecNumber>
    </recommendedName>
    <alternativeName>
        <fullName evidence="8">L-threonine-O-3-phosphate decarboxylase</fullName>
    </alternativeName>
</protein>
<evidence type="ECO:0000313" key="12">
    <source>
        <dbReference type="Proteomes" id="UP000198736"/>
    </source>
</evidence>
<dbReference type="Gene3D" id="3.40.640.10">
    <property type="entry name" value="Type I PLP-dependent aspartate aminotransferase-like (Major domain)"/>
    <property type="match status" value="1"/>
</dbReference>
<dbReference type="EMBL" id="CZPZ01000033">
    <property type="protein sequence ID" value="CUS39029.1"/>
    <property type="molecule type" value="Genomic_DNA"/>
</dbReference>
<evidence type="ECO:0000256" key="2">
    <source>
        <dbReference type="ARBA" id="ARBA00003444"/>
    </source>
</evidence>
<comment type="catalytic activity">
    <reaction evidence="9">
        <text>O-phospho-L-threonine + H(+) = (R)-1-aminopropan-2-yl phosphate + CO2</text>
        <dbReference type="Rhea" id="RHEA:11492"/>
        <dbReference type="ChEBI" id="CHEBI:15378"/>
        <dbReference type="ChEBI" id="CHEBI:16526"/>
        <dbReference type="ChEBI" id="CHEBI:58563"/>
        <dbReference type="ChEBI" id="CHEBI:58675"/>
        <dbReference type="EC" id="4.1.1.81"/>
    </reaction>
</comment>
<keyword evidence="7 11" id="KW-0456">Lyase</keyword>
<evidence type="ECO:0000256" key="6">
    <source>
        <dbReference type="ARBA" id="ARBA00022898"/>
    </source>
</evidence>
<dbReference type="PANTHER" id="PTHR42885:SF1">
    <property type="entry name" value="THREONINE-PHOSPHATE DECARBOXYLASE"/>
    <property type="match status" value="1"/>
</dbReference>
<dbReference type="SUPFAM" id="SSF53383">
    <property type="entry name" value="PLP-dependent transferases"/>
    <property type="match status" value="1"/>
</dbReference>
<accession>A0A0S4LNE2</accession>
<dbReference type="NCBIfam" id="TIGR01140">
    <property type="entry name" value="L_thr_O3P_dcar"/>
    <property type="match status" value="1"/>
</dbReference>
<dbReference type="InterPro" id="IPR004839">
    <property type="entry name" value="Aminotransferase_I/II_large"/>
</dbReference>
<evidence type="ECO:0000256" key="8">
    <source>
        <dbReference type="ARBA" id="ARBA00029996"/>
    </source>
</evidence>
<dbReference type="Proteomes" id="UP000198736">
    <property type="component" value="Unassembled WGS sequence"/>
</dbReference>
<evidence type="ECO:0000256" key="5">
    <source>
        <dbReference type="ARBA" id="ARBA00022573"/>
    </source>
</evidence>
<dbReference type="Pfam" id="PF00155">
    <property type="entry name" value="Aminotran_1_2"/>
    <property type="match status" value="1"/>
</dbReference>
<dbReference type="AlphaFoldDB" id="A0A0S4LNE2"/>
<comment type="pathway">
    <text evidence="3">Cofactor biosynthesis; adenosylcobalamin biosynthesis.</text>
</comment>
<feature type="domain" description="Aminotransferase class I/classII large" evidence="10">
    <location>
        <begin position="26"/>
        <end position="361"/>
    </location>
</feature>
<dbReference type="GO" id="GO:0048472">
    <property type="term" value="F:threonine-phosphate decarboxylase activity"/>
    <property type="evidence" value="ECO:0007669"/>
    <property type="project" value="UniProtKB-EC"/>
</dbReference>
<dbReference type="RefSeq" id="WP_090901161.1">
    <property type="nucleotide sequence ID" value="NZ_CZPZ01000033.1"/>
</dbReference>
<dbReference type="InterPro" id="IPR005860">
    <property type="entry name" value="CobD"/>
</dbReference>
<dbReference type="GO" id="GO:0030170">
    <property type="term" value="F:pyridoxal phosphate binding"/>
    <property type="evidence" value="ECO:0007669"/>
    <property type="project" value="InterPro"/>
</dbReference>
<comment type="function">
    <text evidence="2">Decarboxylates L-threonine-O-3-phosphate to yield (R)-1-amino-2-propanol O-2-phosphate, the precursor for the linkage between the nucleotide loop and the corrin ring in cobalamin.</text>
</comment>
<dbReference type="EC" id="4.1.1.81" evidence="4"/>
<evidence type="ECO:0000256" key="4">
    <source>
        <dbReference type="ARBA" id="ARBA00012285"/>
    </source>
</evidence>
<evidence type="ECO:0000256" key="7">
    <source>
        <dbReference type="ARBA" id="ARBA00023239"/>
    </source>
</evidence>